<proteinExistence type="predicted"/>
<gene>
    <name evidence="2" type="ORF">O9K51_05584</name>
</gene>
<evidence type="ECO:0000313" key="3">
    <source>
        <dbReference type="Proteomes" id="UP001163105"/>
    </source>
</evidence>
<dbReference type="AlphaFoldDB" id="A0AB34FR45"/>
<keyword evidence="3" id="KW-1185">Reference proteome</keyword>
<comment type="caution">
    <text evidence="2">The sequence shown here is derived from an EMBL/GenBank/DDBJ whole genome shotgun (WGS) entry which is preliminary data.</text>
</comment>
<evidence type="ECO:0000313" key="2">
    <source>
        <dbReference type="EMBL" id="KAJ6442033.1"/>
    </source>
</evidence>
<accession>A0AB34FR45</accession>
<sequence>MPELATESKPEENQESRTTFGEIRDQRSRFVIQATTTEKIAELRRQKKVSDASPDRQGFANFSLPTSTRNWANAVWLWNDASQRGAADLKDFGYPKTKTRRVGAANRWMSRM</sequence>
<feature type="region of interest" description="Disordered" evidence="1">
    <location>
        <begin position="45"/>
        <end position="64"/>
    </location>
</feature>
<feature type="compositionally biased region" description="Basic and acidic residues" evidence="1">
    <location>
        <begin position="45"/>
        <end position="54"/>
    </location>
</feature>
<evidence type="ECO:0000256" key="1">
    <source>
        <dbReference type="SAM" id="MobiDB-lite"/>
    </source>
</evidence>
<name>A0AB34FR45_9HYPO</name>
<dbReference type="EMBL" id="JAQHRD010000004">
    <property type="protein sequence ID" value="KAJ6442033.1"/>
    <property type="molecule type" value="Genomic_DNA"/>
</dbReference>
<reference evidence="2" key="1">
    <citation type="submission" date="2023-01" db="EMBL/GenBank/DDBJ databases">
        <title>The growth and conidiation of Purpureocillium lavendulum are regulated by nitrogen source and histone H3K14 acetylation.</title>
        <authorList>
            <person name="Tang P."/>
            <person name="Han J."/>
            <person name="Zhang C."/>
            <person name="Tang P."/>
            <person name="Qi F."/>
            <person name="Zhang K."/>
            <person name="Liang L."/>
        </authorList>
    </citation>
    <scope>NUCLEOTIDE SEQUENCE</scope>
    <source>
        <strain evidence="2">YMF1.00683</strain>
    </source>
</reference>
<feature type="compositionally biased region" description="Basic and acidic residues" evidence="1">
    <location>
        <begin position="1"/>
        <end position="15"/>
    </location>
</feature>
<organism evidence="2 3">
    <name type="scientific">Purpureocillium lavendulum</name>
    <dbReference type="NCBI Taxonomy" id="1247861"/>
    <lineage>
        <taxon>Eukaryota</taxon>
        <taxon>Fungi</taxon>
        <taxon>Dikarya</taxon>
        <taxon>Ascomycota</taxon>
        <taxon>Pezizomycotina</taxon>
        <taxon>Sordariomycetes</taxon>
        <taxon>Hypocreomycetidae</taxon>
        <taxon>Hypocreales</taxon>
        <taxon>Ophiocordycipitaceae</taxon>
        <taxon>Purpureocillium</taxon>
    </lineage>
</organism>
<dbReference type="Proteomes" id="UP001163105">
    <property type="component" value="Unassembled WGS sequence"/>
</dbReference>
<protein>
    <submittedName>
        <fullName evidence="2">Uncharacterized protein</fullName>
    </submittedName>
</protein>
<feature type="region of interest" description="Disordered" evidence="1">
    <location>
        <begin position="1"/>
        <end position="24"/>
    </location>
</feature>